<dbReference type="Gene3D" id="1.10.10.650">
    <property type="entry name" value="RuvA domain 2-like"/>
    <property type="match status" value="1"/>
</dbReference>
<dbReference type="InterPro" id="IPR018974">
    <property type="entry name" value="Tex-like_N"/>
</dbReference>
<sequence length="119" mass="13911">MEISKILSEELSIKEKSIDEVIKLLDEGSTVAFIARYRKEKTGGLKDTEIRDIESGLTRLRNFQKRKEEILTSLENQEKLDEKLKEQIDQAKTLTELEDIYAPFKKKEKQGLIRQKNLD</sequence>
<accession>F0H0U0</accession>
<keyword evidence="4" id="KW-1185">Reference proteome</keyword>
<dbReference type="AlphaFoldDB" id="F0H0U0"/>
<dbReference type="SUPFAM" id="SSF158832">
    <property type="entry name" value="Tex N-terminal region-like"/>
    <property type="match status" value="1"/>
</dbReference>
<protein>
    <submittedName>
        <fullName evidence="3">Tex-like protein N-terminal domain protein</fullName>
    </submittedName>
</protein>
<dbReference type="InterPro" id="IPR023319">
    <property type="entry name" value="Tex-like_HTH_dom_sf"/>
</dbReference>
<dbReference type="Pfam" id="PF09371">
    <property type="entry name" value="Tex_N"/>
    <property type="match status" value="1"/>
</dbReference>
<feature type="coiled-coil region" evidence="1">
    <location>
        <begin position="60"/>
        <end position="97"/>
    </location>
</feature>
<proteinExistence type="predicted"/>
<name>F0H0U0_9FIRM</name>
<dbReference type="GO" id="GO:0006412">
    <property type="term" value="P:translation"/>
    <property type="evidence" value="ECO:0007669"/>
    <property type="project" value="TreeGrafter"/>
</dbReference>
<keyword evidence="1" id="KW-0175">Coiled coil</keyword>
<evidence type="ECO:0000259" key="2">
    <source>
        <dbReference type="Pfam" id="PF09371"/>
    </source>
</evidence>
<comment type="caution">
    <text evidence="3">The sequence shown here is derived from an EMBL/GenBank/DDBJ whole genome shotgun (WGS) entry which is preliminary data.</text>
</comment>
<evidence type="ECO:0000313" key="3">
    <source>
        <dbReference type="EMBL" id="EGC83884.1"/>
    </source>
</evidence>
<dbReference type="InterPro" id="IPR050437">
    <property type="entry name" value="Ribos_protein_bS1-like"/>
</dbReference>
<organism evidence="3 4">
    <name type="scientific">Anaerococcus hydrogenalis ACS-025-V-Sch4</name>
    <dbReference type="NCBI Taxonomy" id="879306"/>
    <lineage>
        <taxon>Bacteria</taxon>
        <taxon>Bacillati</taxon>
        <taxon>Bacillota</taxon>
        <taxon>Tissierellia</taxon>
        <taxon>Tissierellales</taxon>
        <taxon>Peptoniphilaceae</taxon>
        <taxon>Anaerococcus</taxon>
    </lineage>
</organism>
<feature type="domain" description="Tex-like protein N-terminal" evidence="2">
    <location>
        <begin position="1"/>
        <end position="75"/>
    </location>
</feature>
<dbReference type="GO" id="GO:0003729">
    <property type="term" value="F:mRNA binding"/>
    <property type="evidence" value="ECO:0007669"/>
    <property type="project" value="TreeGrafter"/>
</dbReference>
<gene>
    <name evidence="3" type="ORF">HMPREF9246_1756</name>
</gene>
<dbReference type="EMBL" id="AEXN01000023">
    <property type="protein sequence ID" value="EGC83884.1"/>
    <property type="molecule type" value="Genomic_DNA"/>
</dbReference>
<dbReference type="Proteomes" id="UP000005277">
    <property type="component" value="Unassembled WGS sequence"/>
</dbReference>
<dbReference type="FunFam" id="1.10.10.650:FF:000001">
    <property type="entry name" value="S1 RNA-binding domain 1"/>
    <property type="match status" value="1"/>
</dbReference>
<evidence type="ECO:0000313" key="4">
    <source>
        <dbReference type="Proteomes" id="UP000005277"/>
    </source>
</evidence>
<reference evidence="3 4" key="1">
    <citation type="submission" date="2011-01" db="EMBL/GenBank/DDBJ databases">
        <authorList>
            <person name="Durkin A.S."/>
            <person name="Madupu R."/>
            <person name="Torralba M."/>
            <person name="Gillis M."/>
            <person name="Methe B."/>
            <person name="Sutton G."/>
            <person name="Nelson K.E."/>
        </authorList>
    </citation>
    <scope>NUCLEOTIDE SEQUENCE [LARGE SCALE GENOMIC DNA]</scope>
    <source>
        <strain evidence="3 4">ACS-025-V-Sch4</strain>
    </source>
</reference>
<dbReference type="GO" id="GO:0003735">
    <property type="term" value="F:structural constituent of ribosome"/>
    <property type="evidence" value="ECO:0007669"/>
    <property type="project" value="TreeGrafter"/>
</dbReference>
<dbReference type="PANTHER" id="PTHR10724">
    <property type="entry name" value="30S RIBOSOMAL PROTEIN S1"/>
    <property type="match status" value="1"/>
</dbReference>
<evidence type="ECO:0000256" key="1">
    <source>
        <dbReference type="SAM" id="Coils"/>
    </source>
</evidence>